<reference evidence="2 3" key="1">
    <citation type="submission" date="2019-02" db="EMBL/GenBank/DDBJ databases">
        <title>Deep-cultivation of Planctomycetes and their phenomic and genomic characterization uncovers novel biology.</title>
        <authorList>
            <person name="Wiegand S."/>
            <person name="Jogler M."/>
            <person name="Boedeker C."/>
            <person name="Pinto D."/>
            <person name="Vollmers J."/>
            <person name="Rivas-Marin E."/>
            <person name="Kohn T."/>
            <person name="Peeters S.H."/>
            <person name="Heuer A."/>
            <person name="Rast P."/>
            <person name="Oberbeckmann S."/>
            <person name="Bunk B."/>
            <person name="Jeske O."/>
            <person name="Meyerdierks A."/>
            <person name="Storesund J.E."/>
            <person name="Kallscheuer N."/>
            <person name="Luecker S."/>
            <person name="Lage O.M."/>
            <person name="Pohl T."/>
            <person name="Merkel B.J."/>
            <person name="Hornburger P."/>
            <person name="Mueller R.-W."/>
            <person name="Bruemmer F."/>
            <person name="Labrenz M."/>
            <person name="Spormann A.M."/>
            <person name="Op Den Camp H."/>
            <person name="Overmann J."/>
            <person name="Amann R."/>
            <person name="Jetten M.S.M."/>
            <person name="Mascher T."/>
            <person name="Medema M.H."/>
            <person name="Devos D.P."/>
            <person name="Kaster A.-K."/>
            <person name="Ovreas L."/>
            <person name="Rohde M."/>
            <person name="Galperin M.Y."/>
            <person name="Jogler C."/>
        </authorList>
    </citation>
    <scope>NUCLEOTIDE SEQUENCE [LARGE SCALE GENOMIC DNA]</scope>
    <source>
        <strain evidence="2 3">Enr8</strain>
    </source>
</reference>
<feature type="region of interest" description="Disordered" evidence="1">
    <location>
        <begin position="1"/>
        <end position="25"/>
    </location>
</feature>
<dbReference type="Proteomes" id="UP000318878">
    <property type="component" value="Unassembled WGS sequence"/>
</dbReference>
<dbReference type="SUPFAM" id="SSF52317">
    <property type="entry name" value="Class I glutamine amidotransferase-like"/>
    <property type="match status" value="1"/>
</dbReference>
<evidence type="ECO:0000256" key="1">
    <source>
        <dbReference type="SAM" id="MobiDB-lite"/>
    </source>
</evidence>
<dbReference type="InterPro" id="IPR029062">
    <property type="entry name" value="Class_I_gatase-like"/>
</dbReference>
<dbReference type="AlphaFoldDB" id="A0A5C5VL39"/>
<evidence type="ECO:0000313" key="2">
    <source>
        <dbReference type="EMBL" id="TWT38707.1"/>
    </source>
</evidence>
<evidence type="ECO:0000313" key="3">
    <source>
        <dbReference type="Proteomes" id="UP000318878"/>
    </source>
</evidence>
<dbReference type="OrthoDB" id="9806213at2"/>
<keyword evidence="3" id="KW-1185">Reference proteome</keyword>
<name>A0A5C5VL39_9BACT</name>
<organism evidence="2 3">
    <name type="scientific">Blastopirellula retiformator</name>
    <dbReference type="NCBI Taxonomy" id="2527970"/>
    <lineage>
        <taxon>Bacteria</taxon>
        <taxon>Pseudomonadati</taxon>
        <taxon>Planctomycetota</taxon>
        <taxon>Planctomycetia</taxon>
        <taxon>Pirellulales</taxon>
        <taxon>Pirellulaceae</taxon>
        <taxon>Blastopirellula</taxon>
    </lineage>
</organism>
<proteinExistence type="predicted"/>
<accession>A0A5C5VL39</accession>
<dbReference type="Gene3D" id="3.40.50.880">
    <property type="match status" value="1"/>
</dbReference>
<feature type="compositionally biased region" description="Basic residues" evidence="1">
    <location>
        <begin position="11"/>
        <end position="24"/>
    </location>
</feature>
<sequence>MSTFSHFSSSKNRKRKSKRNAHQRARLESLEARQLMAADLVDDLAGLSDEFDDSGALTEWSRLNETENWNADQLNLWDIDQTQDGRMVMQPHTVVWYQDWRGPMTYKDVTGDFVFTTQVHITDRDDIGGSDGDDIPGDGQFSLGGVMIRTPRDIVDPTTDWQPGSMADDGTNDGENYVFLSMGYGNGGNNFSLEVKTTRNSDSQLELTPIGSNTAELQIARIGNSVIALVRLPGEDWQVHRRYTRDDMPETLQVGLVTYTNWEKASDFDPFTHNSSVLVPGGITDPTPGEAFDPDLTAGFEYARYARPQLPTELEGVDLVNVATTQQLLSFLGDNAHATPDPTPEDPADLTEALAAITNQTMSASQGSLIVPLPASLADGTTLAYSATVIGGEEYQLDQQYDFYAEASYHQDWGGHDEKWIHGNGSDWFFLLPTGQLFEWNETFEASVELAQLDSAVYDDPTLLFDVAPTAMASVSGNELTVTPVAGFLGDIQLDIAIHLGSVADPVVASKSIVVTVANSAPVVDPIADQSMSRLVDEIFVPLAATDADGDPIAWNVAVVESLAYQIDQQFQLPLTADYHDNRAGQNERWLQGAAGQWLYLLPDGSLHQWDGSFATSPLLAQFDPSFYNDPALLTEAEALPVALSIVGDQLVINPADDYFGTFEVMVTATDGMEPVITQFAVEVTNTELSLDPIADLQIESDSLFQMEISAVSPLPAEQLVYSAQLVGSEAEQIDQQYDLQVAADFHLNFAGQNEKWLQAADGSWFYFLPSGDFYRWTGDFGSSEHLASFDTSYYDNPNLLADPQSLPVSVMMTGSTLSIDPAGFIGTFELEVSVFDGVNTQSQIVSVEVTEPQAAAEPLPVLMVIANQDFYYQEYADTRASLEAAGISVVVAAATMDIATPHSGSGEGPDGGLVQPDLTLFDASAVDYSTIVFVGGWGSSQYQYAYEGTYDHSAYNGSTALHDTTNLLINDFVAQDKYVTAICHGVSVLAYARVDGASPIAGHTVSAWGQTAPSAGGVTVSTRSQIEANGATMVDSSSVGDPSTATDDVVVDGRIITAENYDSAALFGTTIANLISEATYIDLVDDVLANWPA</sequence>
<protein>
    <submittedName>
        <fullName evidence="2">DJ-1/PfpI family protein</fullName>
    </submittedName>
</protein>
<comment type="caution">
    <text evidence="2">The sequence shown here is derived from an EMBL/GenBank/DDBJ whole genome shotgun (WGS) entry which is preliminary data.</text>
</comment>
<dbReference type="RefSeq" id="WP_146428938.1">
    <property type="nucleotide sequence ID" value="NZ_SJPF01000001.1"/>
</dbReference>
<dbReference type="Gene3D" id="2.60.120.200">
    <property type="match status" value="1"/>
</dbReference>
<gene>
    <name evidence="2" type="ORF">Enr8_04010</name>
</gene>
<dbReference type="EMBL" id="SJPF01000001">
    <property type="protein sequence ID" value="TWT38707.1"/>
    <property type="molecule type" value="Genomic_DNA"/>
</dbReference>